<dbReference type="FunFam" id="3.80.10.10:FF:000036">
    <property type="entry name" value="protein scribble homolog isoform X1"/>
    <property type="match status" value="1"/>
</dbReference>
<feature type="compositionally biased region" description="Polar residues" evidence="3">
    <location>
        <begin position="300"/>
        <end position="311"/>
    </location>
</feature>
<reference evidence="5" key="1">
    <citation type="submission" date="2021-02" db="EMBL/GenBank/DDBJ databases">
        <authorList>
            <person name="Nowell W R."/>
        </authorList>
    </citation>
    <scope>NUCLEOTIDE SEQUENCE</scope>
</reference>
<evidence type="ECO:0000256" key="2">
    <source>
        <dbReference type="ARBA" id="ARBA00022737"/>
    </source>
</evidence>
<feature type="region of interest" description="Disordered" evidence="3">
    <location>
        <begin position="300"/>
        <end position="360"/>
    </location>
</feature>
<dbReference type="GO" id="GO:0016323">
    <property type="term" value="C:basolateral plasma membrane"/>
    <property type="evidence" value="ECO:0007669"/>
    <property type="project" value="TreeGrafter"/>
</dbReference>
<dbReference type="InterPro" id="IPR001611">
    <property type="entry name" value="Leu-rich_rpt"/>
</dbReference>
<dbReference type="GO" id="GO:0045197">
    <property type="term" value="P:establishment or maintenance of epithelial cell apical/basal polarity"/>
    <property type="evidence" value="ECO:0007669"/>
    <property type="project" value="TreeGrafter"/>
</dbReference>
<dbReference type="Pfam" id="PF23598">
    <property type="entry name" value="LRR_14"/>
    <property type="match status" value="1"/>
</dbReference>
<dbReference type="SMART" id="SM00364">
    <property type="entry name" value="LRR_BAC"/>
    <property type="match status" value="9"/>
</dbReference>
<evidence type="ECO:0000256" key="1">
    <source>
        <dbReference type="ARBA" id="ARBA00022614"/>
    </source>
</evidence>
<dbReference type="Gene3D" id="3.80.10.10">
    <property type="entry name" value="Ribonuclease Inhibitor"/>
    <property type="match status" value="1"/>
</dbReference>
<proteinExistence type="predicted"/>
<dbReference type="GO" id="GO:0098609">
    <property type="term" value="P:cell-cell adhesion"/>
    <property type="evidence" value="ECO:0007669"/>
    <property type="project" value="TreeGrafter"/>
</dbReference>
<protein>
    <recommendedName>
        <fullName evidence="4">Disease resistance R13L4/SHOC-2-like LRR domain-containing protein</fullName>
    </recommendedName>
</protein>
<dbReference type="Proteomes" id="UP000676336">
    <property type="component" value="Unassembled WGS sequence"/>
</dbReference>
<evidence type="ECO:0000313" key="5">
    <source>
        <dbReference type="EMBL" id="CAF4467249.1"/>
    </source>
</evidence>
<organism evidence="5 6">
    <name type="scientific">Rotaria magnacalcarata</name>
    <dbReference type="NCBI Taxonomy" id="392030"/>
    <lineage>
        <taxon>Eukaryota</taxon>
        <taxon>Metazoa</taxon>
        <taxon>Spiralia</taxon>
        <taxon>Gnathifera</taxon>
        <taxon>Rotifera</taxon>
        <taxon>Eurotatoria</taxon>
        <taxon>Bdelloidea</taxon>
        <taxon>Philodinida</taxon>
        <taxon>Philodinidae</taxon>
        <taxon>Rotaria</taxon>
    </lineage>
</organism>
<dbReference type="GO" id="GO:0097120">
    <property type="term" value="P:receptor localization to synapse"/>
    <property type="evidence" value="ECO:0007669"/>
    <property type="project" value="TreeGrafter"/>
</dbReference>
<dbReference type="GO" id="GO:0019901">
    <property type="term" value="F:protein kinase binding"/>
    <property type="evidence" value="ECO:0007669"/>
    <property type="project" value="TreeGrafter"/>
</dbReference>
<dbReference type="SMART" id="SM00369">
    <property type="entry name" value="LRR_TYP"/>
    <property type="match status" value="9"/>
</dbReference>
<dbReference type="PROSITE" id="PS51450">
    <property type="entry name" value="LRR"/>
    <property type="match status" value="4"/>
</dbReference>
<accession>A0A8S2WZE9</accession>
<feature type="region of interest" description="Disordered" evidence="3">
    <location>
        <begin position="377"/>
        <end position="443"/>
    </location>
</feature>
<evidence type="ECO:0000313" key="6">
    <source>
        <dbReference type="Proteomes" id="UP000676336"/>
    </source>
</evidence>
<dbReference type="EMBL" id="CAJOBI010073151">
    <property type="protein sequence ID" value="CAF4467249.1"/>
    <property type="molecule type" value="Genomic_DNA"/>
</dbReference>
<sequence>MRIYYNLSNLRLLEIRENLLKVLPDSLVQLPKLESLDLGSNVIEQLPNHMGNLQSLKELWLDSNEIHELPADIGRLKRLQCLDVSENKLTYLPEEIGDLESLTNLELSSNQIESLPSTIGQLKHRLLILKINSNSLTKLCEEIGQCLALTELILTENALTELPVTIGNLKKLSNLNVDRNQLTHLPVEISGCESLGMLSLRDNRVTQIPSELSKLKHLHVLDLSGNRLLNLPCTLLECDLKAIWLAENQAHPMLKFATDIDAATGEKVITCYLLPQQQYTTSSMENLLNASKSQNLNNEQAKVLQVSTSPTAEHHESKSPSPIDDRHERTGSVKFADQSDEGKESSLQRHNTPHPKDLRTWRNKIAKKFHVTDGNLLHHEHHPYQPNANKHGQRDSTQTSLSSQQSMSSTNHQHKITIDPSNHIHESIDYVPPEISADHQDSD</sequence>
<dbReference type="InterPro" id="IPR050614">
    <property type="entry name" value="Synaptic_Scaffolding_LAP-MAGUK"/>
</dbReference>
<dbReference type="InterPro" id="IPR055414">
    <property type="entry name" value="LRR_R13L4/SHOC2-like"/>
</dbReference>
<gene>
    <name evidence="5" type="ORF">SMN809_LOCUS33419</name>
</gene>
<keyword evidence="1" id="KW-0433">Leucine-rich repeat</keyword>
<evidence type="ECO:0000256" key="3">
    <source>
        <dbReference type="SAM" id="MobiDB-lite"/>
    </source>
</evidence>
<dbReference type="Pfam" id="PF13855">
    <property type="entry name" value="LRR_8"/>
    <property type="match status" value="2"/>
</dbReference>
<comment type="caution">
    <text evidence="5">The sequence shown here is derived from an EMBL/GenBank/DDBJ whole genome shotgun (WGS) entry which is preliminary data.</text>
</comment>
<feature type="non-terminal residue" evidence="5">
    <location>
        <position position="1"/>
    </location>
</feature>
<dbReference type="PANTHER" id="PTHR23119:SF44">
    <property type="entry name" value="PROTEIN LAP4"/>
    <property type="match status" value="1"/>
</dbReference>
<dbReference type="GO" id="GO:0005912">
    <property type="term" value="C:adherens junction"/>
    <property type="evidence" value="ECO:0007669"/>
    <property type="project" value="TreeGrafter"/>
</dbReference>
<dbReference type="GO" id="GO:0043113">
    <property type="term" value="P:receptor clustering"/>
    <property type="evidence" value="ECO:0007669"/>
    <property type="project" value="TreeGrafter"/>
</dbReference>
<dbReference type="InterPro" id="IPR003591">
    <property type="entry name" value="Leu-rich_rpt_typical-subtyp"/>
</dbReference>
<dbReference type="InterPro" id="IPR032675">
    <property type="entry name" value="LRR_dom_sf"/>
</dbReference>
<feature type="compositionally biased region" description="Low complexity" evidence="3">
    <location>
        <begin position="396"/>
        <end position="410"/>
    </location>
</feature>
<dbReference type="PRINTS" id="PR00019">
    <property type="entry name" value="LEURICHRPT"/>
</dbReference>
<keyword evidence="2" id="KW-0677">Repeat</keyword>
<dbReference type="AlphaFoldDB" id="A0A8S2WZE9"/>
<feature type="domain" description="Disease resistance R13L4/SHOC-2-like LRR" evidence="4">
    <location>
        <begin position="48"/>
        <end position="123"/>
    </location>
</feature>
<dbReference type="PANTHER" id="PTHR23119">
    <property type="entry name" value="DISCS LARGE"/>
    <property type="match status" value="1"/>
</dbReference>
<feature type="compositionally biased region" description="Basic and acidic residues" evidence="3">
    <location>
        <begin position="312"/>
        <end position="331"/>
    </location>
</feature>
<evidence type="ECO:0000259" key="4">
    <source>
        <dbReference type="Pfam" id="PF23598"/>
    </source>
</evidence>
<dbReference type="SUPFAM" id="SSF52058">
    <property type="entry name" value="L domain-like"/>
    <property type="match status" value="1"/>
</dbReference>
<name>A0A8S2WZE9_9BILA</name>